<accession>A0A5B7G8D5</accession>
<evidence type="ECO:0000313" key="1">
    <source>
        <dbReference type="EMBL" id="MPC53869.1"/>
    </source>
</evidence>
<dbReference type="AlphaFoldDB" id="A0A5B7G8D5"/>
<reference evidence="1 2" key="1">
    <citation type="submission" date="2019-05" db="EMBL/GenBank/DDBJ databases">
        <title>Another draft genome of Portunus trituberculatus and its Hox gene families provides insights of decapod evolution.</title>
        <authorList>
            <person name="Jeong J.-H."/>
            <person name="Song I."/>
            <person name="Kim S."/>
            <person name="Choi T."/>
            <person name="Kim D."/>
            <person name="Ryu S."/>
            <person name="Kim W."/>
        </authorList>
    </citation>
    <scope>NUCLEOTIDE SEQUENCE [LARGE SCALE GENOMIC DNA]</scope>
    <source>
        <tissue evidence="1">Muscle</tissue>
    </source>
</reference>
<keyword evidence="2" id="KW-1185">Reference proteome</keyword>
<protein>
    <submittedName>
        <fullName evidence="1">Uncharacterized protein</fullName>
    </submittedName>
</protein>
<comment type="caution">
    <text evidence="1">The sequence shown here is derived from an EMBL/GenBank/DDBJ whole genome shotgun (WGS) entry which is preliminary data.</text>
</comment>
<name>A0A5B7G8D5_PORTR</name>
<organism evidence="1 2">
    <name type="scientific">Portunus trituberculatus</name>
    <name type="common">Swimming crab</name>
    <name type="synonym">Neptunus trituberculatus</name>
    <dbReference type="NCBI Taxonomy" id="210409"/>
    <lineage>
        <taxon>Eukaryota</taxon>
        <taxon>Metazoa</taxon>
        <taxon>Ecdysozoa</taxon>
        <taxon>Arthropoda</taxon>
        <taxon>Crustacea</taxon>
        <taxon>Multicrustacea</taxon>
        <taxon>Malacostraca</taxon>
        <taxon>Eumalacostraca</taxon>
        <taxon>Eucarida</taxon>
        <taxon>Decapoda</taxon>
        <taxon>Pleocyemata</taxon>
        <taxon>Brachyura</taxon>
        <taxon>Eubrachyura</taxon>
        <taxon>Portunoidea</taxon>
        <taxon>Portunidae</taxon>
        <taxon>Portuninae</taxon>
        <taxon>Portunus</taxon>
    </lineage>
</organism>
<dbReference type="EMBL" id="VSRR010011945">
    <property type="protein sequence ID" value="MPC53869.1"/>
    <property type="molecule type" value="Genomic_DNA"/>
</dbReference>
<evidence type="ECO:0000313" key="2">
    <source>
        <dbReference type="Proteomes" id="UP000324222"/>
    </source>
</evidence>
<proteinExistence type="predicted"/>
<gene>
    <name evidence="1" type="ORF">E2C01_047772</name>
</gene>
<dbReference type="Proteomes" id="UP000324222">
    <property type="component" value="Unassembled WGS sequence"/>
</dbReference>
<sequence length="84" mass="9545">MRRRRAFSDDLWAIVARGWWGPRADKRRGIVPIKEIALRVPEGVVTEGKILSVAGIFEPVIYTRGILHRLDVFTCAHLHSPGRT</sequence>